<dbReference type="PANTHER" id="PTHR45688">
    <property type="match status" value="1"/>
</dbReference>
<comment type="cofactor">
    <cofactor evidence="1">
        <name>pyridoxal 5'-phosphate</name>
        <dbReference type="ChEBI" id="CHEBI:597326"/>
    </cofactor>
</comment>
<dbReference type="Gene3D" id="3.90.1150.10">
    <property type="entry name" value="Aspartate Aminotransferase, domain 1"/>
    <property type="match status" value="1"/>
</dbReference>
<evidence type="ECO:0000256" key="3">
    <source>
        <dbReference type="ARBA" id="ARBA00022898"/>
    </source>
</evidence>
<dbReference type="InterPro" id="IPR049704">
    <property type="entry name" value="Aminotrans_3_PPA_site"/>
</dbReference>
<evidence type="ECO:0000313" key="6">
    <source>
        <dbReference type="Proteomes" id="UP001523392"/>
    </source>
</evidence>
<keyword evidence="5" id="KW-0808">Transferase</keyword>
<comment type="caution">
    <text evidence="5">The sequence shown here is derived from an EMBL/GenBank/DDBJ whole genome shotgun (WGS) entry which is preliminary data.</text>
</comment>
<dbReference type="Gene3D" id="3.40.640.10">
    <property type="entry name" value="Type I PLP-dependent aspartate aminotransferase-like (Major domain)"/>
    <property type="match status" value="1"/>
</dbReference>
<comment type="similarity">
    <text evidence="2 4">Belongs to the class-III pyridoxal-phosphate-dependent aminotransferase family.</text>
</comment>
<dbReference type="PANTHER" id="PTHR45688:SF13">
    <property type="entry name" value="ALANINE--GLYOXYLATE AMINOTRANSFERASE 2-LIKE"/>
    <property type="match status" value="1"/>
</dbReference>
<sequence>MTELLARRNAAFGAGAPLFYEHPLHLVRGEGVHLYDAEGRRYVDMYNNVPCVGHANPRVVEAMARQQATLNTHSRYLHEGAIAFAERLAALHGKQIESVILSCSGTEANEVALRMARFATGRRGILCTNATYHGNSELVGSLTRLGSQPSPNPSVRAFPFPEKYRPIAPNLNEAQLCEAYLAELGKAIEDLRRSGDGVAAMLICSIFANEGLPDVPAGFAARAAAMVREAGGLVIADEVQAGYARTGKWWGYEVTGFTPDIVVTGKPMGNGLPLAATAASRALVEGFRARTRYFNTFAASPLQAAVGMAVLDEIEQRDLRGNVTAVGAALKAGLQARRGASEAIGDVRGHGLFIGVELVRPADGSPDVELAKAVINRLKEKGFLTSNAGIFANVVKIRPPLPFGMAEAEAFLGAWDETIAELAA</sequence>
<gene>
    <name evidence="5" type="ORF">JYK14_22710</name>
</gene>
<evidence type="ECO:0000256" key="2">
    <source>
        <dbReference type="ARBA" id="ARBA00008954"/>
    </source>
</evidence>
<accession>A0ABT1DAH7</accession>
<reference evidence="5 6" key="1">
    <citation type="submission" date="2021-12" db="EMBL/GenBank/DDBJ databases">
        <title>Siccirubricoccus leaddurans sp. nov., a high concentration Zn2+ tolerance bacterium.</title>
        <authorList>
            <person name="Cao Y."/>
        </authorList>
    </citation>
    <scope>NUCLEOTIDE SEQUENCE [LARGE SCALE GENOMIC DNA]</scope>
    <source>
        <strain evidence="5 6">KC 17139</strain>
    </source>
</reference>
<dbReference type="InterPro" id="IPR015421">
    <property type="entry name" value="PyrdxlP-dep_Trfase_major"/>
</dbReference>
<protein>
    <submittedName>
        <fullName evidence="5">Aminotransferase class III-fold pyridoxal phosphate-dependent enzyme</fullName>
    </submittedName>
</protein>
<organism evidence="5 6">
    <name type="scientific">Siccirubricoccus soli</name>
    <dbReference type="NCBI Taxonomy" id="2899147"/>
    <lineage>
        <taxon>Bacteria</taxon>
        <taxon>Pseudomonadati</taxon>
        <taxon>Pseudomonadota</taxon>
        <taxon>Alphaproteobacteria</taxon>
        <taxon>Acetobacterales</taxon>
        <taxon>Roseomonadaceae</taxon>
        <taxon>Siccirubricoccus</taxon>
    </lineage>
</organism>
<dbReference type="InterPro" id="IPR005814">
    <property type="entry name" value="Aminotrans_3"/>
</dbReference>
<keyword evidence="5" id="KW-0032">Aminotransferase</keyword>
<dbReference type="SUPFAM" id="SSF53383">
    <property type="entry name" value="PLP-dependent transferases"/>
    <property type="match status" value="1"/>
</dbReference>
<keyword evidence="3 4" id="KW-0663">Pyridoxal phosphate</keyword>
<dbReference type="InterPro" id="IPR015424">
    <property type="entry name" value="PyrdxlP-dep_Trfase"/>
</dbReference>
<dbReference type="EMBL" id="JAFIRR010000160">
    <property type="protein sequence ID" value="MCO6418948.1"/>
    <property type="molecule type" value="Genomic_DNA"/>
</dbReference>
<dbReference type="Proteomes" id="UP001523392">
    <property type="component" value="Unassembled WGS sequence"/>
</dbReference>
<dbReference type="GO" id="GO:0008483">
    <property type="term" value="F:transaminase activity"/>
    <property type="evidence" value="ECO:0007669"/>
    <property type="project" value="UniProtKB-KW"/>
</dbReference>
<proteinExistence type="inferred from homology"/>
<evidence type="ECO:0000256" key="1">
    <source>
        <dbReference type="ARBA" id="ARBA00001933"/>
    </source>
</evidence>
<evidence type="ECO:0000256" key="4">
    <source>
        <dbReference type="RuleBase" id="RU003560"/>
    </source>
</evidence>
<dbReference type="PROSITE" id="PS00600">
    <property type="entry name" value="AA_TRANSFER_CLASS_3"/>
    <property type="match status" value="1"/>
</dbReference>
<keyword evidence="6" id="KW-1185">Reference proteome</keyword>
<name>A0ABT1DAH7_9PROT</name>
<evidence type="ECO:0000313" key="5">
    <source>
        <dbReference type="EMBL" id="MCO6418948.1"/>
    </source>
</evidence>
<dbReference type="RefSeq" id="WP_252955574.1">
    <property type="nucleotide sequence ID" value="NZ_JAFIRR010000160.1"/>
</dbReference>
<dbReference type="CDD" id="cd00610">
    <property type="entry name" value="OAT_like"/>
    <property type="match status" value="1"/>
</dbReference>
<dbReference type="Pfam" id="PF00202">
    <property type="entry name" value="Aminotran_3"/>
    <property type="match status" value="1"/>
</dbReference>
<dbReference type="InterPro" id="IPR015422">
    <property type="entry name" value="PyrdxlP-dep_Trfase_small"/>
</dbReference>
<dbReference type="PIRSF" id="PIRSF000521">
    <property type="entry name" value="Transaminase_4ab_Lys_Orn"/>
    <property type="match status" value="1"/>
</dbReference>